<evidence type="ECO:0000313" key="3">
    <source>
        <dbReference type="Proteomes" id="UP000002316"/>
    </source>
</evidence>
<dbReference type="Proteomes" id="UP000002316">
    <property type="component" value="Chromosome 11"/>
</dbReference>
<evidence type="ECO:0000313" key="2">
    <source>
        <dbReference type="EMBL" id="CBH18230.1"/>
    </source>
</evidence>
<gene>
    <name evidence="2" type="ORF">TbgDal_XI13490</name>
</gene>
<dbReference type="SUPFAM" id="SSF48452">
    <property type="entry name" value="TPR-like"/>
    <property type="match status" value="1"/>
</dbReference>
<protein>
    <submittedName>
        <fullName evidence="2">Uncharacterized protein</fullName>
    </submittedName>
</protein>
<dbReference type="KEGG" id="tbg:TbgDal_XI13490"/>
<dbReference type="AlphaFoldDB" id="D0A979"/>
<reference evidence="3" key="1">
    <citation type="journal article" date="2010" name="PLoS Negl. Trop. Dis.">
        <title>The genome sequence of Trypanosoma brucei gambiense, causative agent of chronic human african trypanosomiasis.</title>
        <authorList>
            <person name="Jackson A.P."/>
            <person name="Sanders M."/>
            <person name="Berry A."/>
            <person name="McQuillan J."/>
            <person name="Aslett M.A."/>
            <person name="Quail M.A."/>
            <person name="Chukualim B."/>
            <person name="Capewell P."/>
            <person name="MacLeod A."/>
            <person name="Melville S.E."/>
            <person name="Gibson W."/>
            <person name="Barry J.D."/>
            <person name="Berriman M."/>
            <person name="Hertz-Fowler C."/>
        </authorList>
    </citation>
    <scope>NUCLEOTIDE SEQUENCE [LARGE SCALE GENOMIC DNA]</scope>
    <source>
        <strain evidence="3">MHOM/CI/86/DAL972</strain>
    </source>
</reference>
<feature type="signal peptide" evidence="1">
    <location>
        <begin position="1"/>
        <end position="16"/>
    </location>
</feature>
<dbReference type="RefSeq" id="XP_011780494.1">
    <property type="nucleotide sequence ID" value="XM_011782192.1"/>
</dbReference>
<name>D0A979_TRYB9</name>
<proteinExistence type="predicted"/>
<accession>D0A979</accession>
<feature type="chain" id="PRO_5003006394" evidence="1">
    <location>
        <begin position="17"/>
        <end position="635"/>
    </location>
</feature>
<keyword evidence="1" id="KW-0732">Signal</keyword>
<dbReference type="VEuPathDB" id="TriTrypDB:Tbg972.11.13490"/>
<sequence length="635" mass="73335">MPLVSLLFFFLRAIMDIGNFDSRPASILEYIKRNPSSALSTRWVFDLPEAEQEECLVKMIENAAFPETWMVYFDYAERNRITVTDDIALEAIHSVGLDPHSAPLWLKVIDICCGEGKKRELFHMALQVPLYQQNMVYKVYRTFESDAAKRSGEKVGNHLALSDINHFSEMLKTEPRWPDRFVDSSACSSYQRNVLCSQWNILLQTLLGRCDQDSMRELHLRRAELAFRQMCSQFPNEDVCWYTYACFMAVKMNDHVQALEILKRGRASSSEVSVALWLAEPLLNRDFQLEQPLTKDKVNAQLFIQRLYANTARNLLQNKKCLRDIGKRAVAENVSDWKLYHQWASAERSVLRDQSMTSKIYERGISCVSKSPKDAILFSNEAMKYHLWRQDERQVVGYSELQIELLSTSQHDGWVRAGWNYLVNAESMIGLPSLPKTLDRRAERNNDLPYKSIIERYRVGSYIPCADRDLDWIEFVNDITRIRREEQEHIFQAVTPIKNSSISVPAPRKFVGASPDTSLWCPIEMAPKHEGVSIKDPDEIVGPRYLRGRLVYKLTLDDKTAAKLRREEYMRGKREGMDEKHTPAGAAQSALQLLVERLGAKRWNETQLRLCRLVSAEWLMNTLAMGDLDLAKKKA</sequence>
<evidence type="ECO:0000256" key="1">
    <source>
        <dbReference type="SAM" id="SignalP"/>
    </source>
</evidence>
<organism evidence="2 3">
    <name type="scientific">Trypanosoma brucei gambiense (strain MHOM/CI/86/DAL972)</name>
    <dbReference type="NCBI Taxonomy" id="679716"/>
    <lineage>
        <taxon>Eukaryota</taxon>
        <taxon>Discoba</taxon>
        <taxon>Euglenozoa</taxon>
        <taxon>Kinetoplastea</taxon>
        <taxon>Metakinetoplastina</taxon>
        <taxon>Trypanosomatida</taxon>
        <taxon>Trypanosomatidae</taxon>
        <taxon>Trypanosoma</taxon>
    </lineage>
</organism>
<dbReference type="OrthoDB" id="276665at2759"/>
<dbReference type="Gene3D" id="1.25.40.10">
    <property type="entry name" value="Tetratricopeptide repeat domain"/>
    <property type="match status" value="1"/>
</dbReference>
<dbReference type="GeneID" id="23866519"/>
<dbReference type="InterPro" id="IPR011990">
    <property type="entry name" value="TPR-like_helical_dom_sf"/>
</dbReference>
<dbReference type="EMBL" id="FN554974">
    <property type="protein sequence ID" value="CBH18230.1"/>
    <property type="molecule type" value="Genomic_DNA"/>
</dbReference>